<dbReference type="Proteomes" id="UP000326396">
    <property type="component" value="Linkage Group LG1"/>
</dbReference>
<name>A0A5N6PXJ1_9ASTR</name>
<comment type="caution">
    <text evidence="2">The sequence shown here is derived from an EMBL/GenBank/DDBJ whole genome shotgun (WGS) entry which is preliminary data.</text>
</comment>
<dbReference type="Pfam" id="PF13966">
    <property type="entry name" value="zf-RVT"/>
    <property type="match status" value="1"/>
</dbReference>
<accession>A0A5N6PXJ1</accession>
<dbReference type="EMBL" id="SZYD01000001">
    <property type="protein sequence ID" value="KAD7477125.1"/>
    <property type="molecule type" value="Genomic_DNA"/>
</dbReference>
<feature type="domain" description="Reverse transcriptase zinc-binding" evidence="1">
    <location>
        <begin position="124"/>
        <end position="177"/>
    </location>
</feature>
<dbReference type="AlphaFoldDB" id="A0A5N6PXJ1"/>
<dbReference type="OrthoDB" id="1436790at2759"/>
<proteinExistence type="predicted"/>
<keyword evidence="3" id="KW-1185">Reference proteome</keyword>
<evidence type="ECO:0000259" key="1">
    <source>
        <dbReference type="Pfam" id="PF13966"/>
    </source>
</evidence>
<organism evidence="2 3">
    <name type="scientific">Mikania micrantha</name>
    <name type="common">bitter vine</name>
    <dbReference type="NCBI Taxonomy" id="192012"/>
    <lineage>
        <taxon>Eukaryota</taxon>
        <taxon>Viridiplantae</taxon>
        <taxon>Streptophyta</taxon>
        <taxon>Embryophyta</taxon>
        <taxon>Tracheophyta</taxon>
        <taxon>Spermatophyta</taxon>
        <taxon>Magnoliopsida</taxon>
        <taxon>eudicotyledons</taxon>
        <taxon>Gunneridae</taxon>
        <taxon>Pentapetalae</taxon>
        <taxon>asterids</taxon>
        <taxon>campanulids</taxon>
        <taxon>Asterales</taxon>
        <taxon>Asteraceae</taxon>
        <taxon>Asteroideae</taxon>
        <taxon>Heliantheae alliance</taxon>
        <taxon>Eupatorieae</taxon>
        <taxon>Mikania</taxon>
    </lineage>
</organism>
<protein>
    <recommendedName>
        <fullName evidence="1">Reverse transcriptase zinc-binding domain-containing protein</fullName>
    </recommendedName>
</protein>
<reference evidence="2 3" key="1">
    <citation type="submission" date="2019-05" db="EMBL/GenBank/DDBJ databases">
        <title>Mikania micrantha, genome provides insights into the molecular mechanism of rapid growth.</title>
        <authorList>
            <person name="Liu B."/>
        </authorList>
    </citation>
    <scope>NUCLEOTIDE SEQUENCE [LARGE SCALE GENOMIC DNA]</scope>
    <source>
        <strain evidence="2">NLD-2019</strain>
        <tissue evidence="2">Leaf</tissue>
    </source>
</reference>
<sequence>MLAPKEAGGGGIGALCATNQALLLKWWFSYKTERNKLWVDVGEEVEQLGLDIRWYIRSQIGNGENTLFWLDNWTGKGILKNLLPDLYKLEGYEQPDKWMWSGEIFGPYLCSIIRKVIGVMFPQENTKFPWLRGVPLKVSSFAWRACLNRIPTKEALSRRGILVNQSCALCTTQDEVADQ</sequence>
<evidence type="ECO:0000313" key="2">
    <source>
        <dbReference type="EMBL" id="KAD7477125.1"/>
    </source>
</evidence>
<gene>
    <name evidence="2" type="ORF">E3N88_00261</name>
</gene>
<dbReference type="InterPro" id="IPR026960">
    <property type="entry name" value="RVT-Znf"/>
</dbReference>
<evidence type="ECO:0000313" key="3">
    <source>
        <dbReference type="Proteomes" id="UP000326396"/>
    </source>
</evidence>